<dbReference type="EMBL" id="JASDDK010000002">
    <property type="protein sequence ID" value="MDN3492360.1"/>
    <property type="molecule type" value="Genomic_DNA"/>
</dbReference>
<evidence type="ECO:0000313" key="1">
    <source>
        <dbReference type="EMBL" id="MDN3492360.1"/>
    </source>
</evidence>
<name>A0ABT7ZTN7_9FLAO</name>
<evidence type="ECO:0000313" key="2">
    <source>
        <dbReference type="Proteomes" id="UP001231197"/>
    </source>
</evidence>
<gene>
    <name evidence="1" type="ORF">QMA06_06480</name>
</gene>
<proteinExistence type="predicted"/>
<protein>
    <submittedName>
        <fullName evidence="1">Uncharacterized protein</fullName>
    </submittedName>
</protein>
<sequence>MYKIFSYIMTLIFLFVVSQQAVVIMHFKLNQQAIIKEFCVNINKPELQCNGKCHLSKELQKTEQSDSEKIMTTKNFDLAFDSNPEFEIETPNVIDNKIKMRYVEFHHKEPYLEILVPPPMLSVDFKHI</sequence>
<accession>A0ABT7ZTN7</accession>
<organism evidence="1 2">
    <name type="scientific">Winogradskyella bathintestinalis</name>
    <dbReference type="NCBI Taxonomy" id="3035208"/>
    <lineage>
        <taxon>Bacteria</taxon>
        <taxon>Pseudomonadati</taxon>
        <taxon>Bacteroidota</taxon>
        <taxon>Flavobacteriia</taxon>
        <taxon>Flavobacteriales</taxon>
        <taxon>Flavobacteriaceae</taxon>
        <taxon>Winogradskyella</taxon>
    </lineage>
</organism>
<reference evidence="1 2" key="1">
    <citation type="journal article" date="2023" name="Int. J. Syst. Evol. Microbiol.">
        <title>Winogradskyella bathintestinalis sp. nov., isolated from the intestine of the deep-sea loosejaw dragonfish, Malacosteus niger.</title>
        <authorList>
            <person name="Uniacke-Lowe S."/>
            <person name="Johnson C.N."/>
            <person name="Stanton C."/>
            <person name="Hill C."/>
            <person name="Ross P."/>
        </authorList>
    </citation>
    <scope>NUCLEOTIDE SEQUENCE [LARGE SCALE GENOMIC DNA]</scope>
    <source>
        <strain evidence="1 2">APC 3343</strain>
    </source>
</reference>
<dbReference type="Proteomes" id="UP001231197">
    <property type="component" value="Unassembled WGS sequence"/>
</dbReference>
<keyword evidence="2" id="KW-1185">Reference proteome</keyword>
<comment type="caution">
    <text evidence="1">The sequence shown here is derived from an EMBL/GenBank/DDBJ whole genome shotgun (WGS) entry which is preliminary data.</text>
</comment>